<dbReference type="GO" id="GO:0045892">
    <property type="term" value="P:negative regulation of DNA-templated transcription"/>
    <property type="evidence" value="ECO:0007669"/>
    <property type="project" value="TreeGrafter"/>
</dbReference>
<comment type="caution">
    <text evidence="7">The sequence shown here is derived from an EMBL/GenBank/DDBJ whole genome shotgun (WGS) entry which is preliminary data.</text>
</comment>
<feature type="domain" description="HTH iclR-type" evidence="5">
    <location>
        <begin position="44"/>
        <end position="107"/>
    </location>
</feature>
<dbReference type="Pfam" id="PF01614">
    <property type="entry name" value="IclR_C"/>
    <property type="match status" value="1"/>
</dbReference>
<name>A0A6L5R4W9_9MICO</name>
<dbReference type="SUPFAM" id="SSF55781">
    <property type="entry name" value="GAF domain-like"/>
    <property type="match status" value="1"/>
</dbReference>
<dbReference type="PANTHER" id="PTHR30136:SF24">
    <property type="entry name" value="HTH-TYPE TRANSCRIPTIONAL REPRESSOR ALLR"/>
    <property type="match status" value="1"/>
</dbReference>
<feature type="region of interest" description="Disordered" evidence="4">
    <location>
        <begin position="1"/>
        <end position="44"/>
    </location>
</feature>
<dbReference type="GO" id="GO:0003677">
    <property type="term" value="F:DNA binding"/>
    <property type="evidence" value="ECO:0007669"/>
    <property type="project" value="UniProtKB-KW"/>
</dbReference>
<keyword evidence="8" id="KW-1185">Reference proteome</keyword>
<evidence type="ECO:0000256" key="3">
    <source>
        <dbReference type="ARBA" id="ARBA00023163"/>
    </source>
</evidence>
<keyword evidence="1" id="KW-0805">Transcription regulation</keyword>
<dbReference type="SUPFAM" id="SSF46785">
    <property type="entry name" value="Winged helix' DNA-binding domain"/>
    <property type="match status" value="1"/>
</dbReference>
<evidence type="ECO:0000259" key="6">
    <source>
        <dbReference type="PROSITE" id="PS51078"/>
    </source>
</evidence>
<proteinExistence type="predicted"/>
<evidence type="ECO:0000256" key="1">
    <source>
        <dbReference type="ARBA" id="ARBA00023015"/>
    </source>
</evidence>
<organism evidence="7 8">
    <name type="scientific">Agromyces kandeliae</name>
    <dbReference type="NCBI Taxonomy" id="2666141"/>
    <lineage>
        <taxon>Bacteria</taxon>
        <taxon>Bacillati</taxon>
        <taxon>Actinomycetota</taxon>
        <taxon>Actinomycetes</taxon>
        <taxon>Micrococcales</taxon>
        <taxon>Microbacteriaceae</taxon>
        <taxon>Agromyces</taxon>
    </lineage>
</organism>
<dbReference type="AlphaFoldDB" id="A0A6L5R4W9"/>
<keyword evidence="2" id="KW-0238">DNA-binding</keyword>
<dbReference type="GO" id="GO:0003700">
    <property type="term" value="F:DNA-binding transcription factor activity"/>
    <property type="evidence" value="ECO:0007669"/>
    <property type="project" value="TreeGrafter"/>
</dbReference>
<dbReference type="Gene3D" id="1.10.10.10">
    <property type="entry name" value="Winged helix-like DNA-binding domain superfamily/Winged helix DNA-binding domain"/>
    <property type="match status" value="1"/>
</dbReference>
<dbReference type="InterPro" id="IPR005471">
    <property type="entry name" value="Tscrpt_reg_IclR_N"/>
</dbReference>
<accession>A0A6L5R4W9</accession>
<gene>
    <name evidence="7" type="ORF">GJR97_12975</name>
</gene>
<protein>
    <submittedName>
        <fullName evidence="7">Helix-turn-helix domain-containing protein</fullName>
    </submittedName>
</protein>
<dbReference type="SMART" id="SM00346">
    <property type="entry name" value="HTH_ICLR"/>
    <property type="match status" value="1"/>
</dbReference>
<evidence type="ECO:0000313" key="8">
    <source>
        <dbReference type="Proteomes" id="UP000476511"/>
    </source>
</evidence>
<dbReference type="EMBL" id="WKJD01000018">
    <property type="protein sequence ID" value="MRX44634.1"/>
    <property type="molecule type" value="Genomic_DNA"/>
</dbReference>
<dbReference type="Proteomes" id="UP000476511">
    <property type="component" value="Unassembled WGS sequence"/>
</dbReference>
<keyword evidence="3" id="KW-0804">Transcription</keyword>
<dbReference type="PROSITE" id="PS51078">
    <property type="entry name" value="ICLR_ED"/>
    <property type="match status" value="1"/>
</dbReference>
<dbReference type="InterPro" id="IPR036390">
    <property type="entry name" value="WH_DNA-bd_sf"/>
</dbReference>
<dbReference type="PANTHER" id="PTHR30136">
    <property type="entry name" value="HELIX-TURN-HELIX TRANSCRIPTIONAL REGULATOR, ICLR FAMILY"/>
    <property type="match status" value="1"/>
</dbReference>
<dbReference type="InterPro" id="IPR014757">
    <property type="entry name" value="Tscrpt_reg_IclR_C"/>
</dbReference>
<dbReference type="Pfam" id="PF09339">
    <property type="entry name" value="HTH_IclR"/>
    <property type="match status" value="1"/>
</dbReference>
<reference evidence="7 8" key="1">
    <citation type="submission" date="2019-11" db="EMBL/GenBank/DDBJ databases">
        <title>Agromyces kandeliae sp. nov., isolated from mangrove soil.</title>
        <authorList>
            <person name="Wang R."/>
        </authorList>
    </citation>
    <scope>NUCLEOTIDE SEQUENCE [LARGE SCALE GENOMIC DNA]</scope>
    <source>
        <strain evidence="7 8">Q22</strain>
    </source>
</reference>
<evidence type="ECO:0000256" key="2">
    <source>
        <dbReference type="ARBA" id="ARBA00023125"/>
    </source>
</evidence>
<feature type="domain" description="IclR-ED" evidence="6">
    <location>
        <begin position="108"/>
        <end position="290"/>
    </location>
</feature>
<dbReference type="Gene3D" id="3.30.450.40">
    <property type="match status" value="1"/>
</dbReference>
<dbReference type="PROSITE" id="PS51077">
    <property type="entry name" value="HTH_ICLR"/>
    <property type="match status" value="1"/>
</dbReference>
<evidence type="ECO:0000259" key="5">
    <source>
        <dbReference type="PROSITE" id="PS51077"/>
    </source>
</evidence>
<dbReference type="InterPro" id="IPR036388">
    <property type="entry name" value="WH-like_DNA-bd_sf"/>
</dbReference>
<evidence type="ECO:0000256" key="4">
    <source>
        <dbReference type="SAM" id="MobiDB-lite"/>
    </source>
</evidence>
<dbReference type="InterPro" id="IPR050707">
    <property type="entry name" value="HTH_MetabolicPath_Reg"/>
</dbReference>
<evidence type="ECO:0000313" key="7">
    <source>
        <dbReference type="EMBL" id="MRX44634.1"/>
    </source>
</evidence>
<dbReference type="InterPro" id="IPR029016">
    <property type="entry name" value="GAF-like_dom_sf"/>
</dbReference>
<sequence length="295" mass="31040">MRPVAATVGATPRHPVGTTEPTPRGTPMVDTSASRRDAGGTTGTQSVDRALQVLLQVAESPPPGLTLAACSSILGYSKPTTMRILRTLEARQFLRFDDELGVYTLGLATVQLGAEYLNRLDLRRAALPSMRALVEETQETAHLGVLSGTDVVYIELVDSPHPVRVFSRVGTAVPAYATAIGKAILAWTPESTRSAHVPQPLVARTPYTIDSEAALEADLAETRERGYAIDDQENREGIRGFAAPVFDFQGRAIAAVSIAGPATRVTPDAAGDLGARIIETAGEISASMGAPGNAA</sequence>